<dbReference type="SUPFAM" id="SSF48726">
    <property type="entry name" value="Immunoglobulin"/>
    <property type="match status" value="1"/>
</dbReference>
<dbReference type="GO" id="GO:0005886">
    <property type="term" value="C:plasma membrane"/>
    <property type="evidence" value="ECO:0007669"/>
    <property type="project" value="TreeGrafter"/>
</dbReference>
<dbReference type="GO" id="GO:0007166">
    <property type="term" value="P:cell surface receptor signaling pathway"/>
    <property type="evidence" value="ECO:0007669"/>
    <property type="project" value="TreeGrafter"/>
</dbReference>
<dbReference type="PANTHER" id="PTHR23268:SF45">
    <property type="entry name" value="T CELL RECEPTOR BETA VARIABLE 2"/>
    <property type="match status" value="1"/>
</dbReference>
<proteinExistence type="predicted"/>
<evidence type="ECO:0000259" key="5">
    <source>
        <dbReference type="SMART" id="SM00409"/>
    </source>
</evidence>
<protein>
    <submittedName>
        <fullName evidence="6">Uncharacterized protein LOC123614706</fullName>
    </submittedName>
</protein>
<dbReference type="AlphaFoldDB" id="A0A9W3FUT7"/>
<dbReference type="SMART" id="SM00409">
    <property type="entry name" value="IG"/>
    <property type="match status" value="1"/>
</dbReference>
<dbReference type="InterPro" id="IPR013783">
    <property type="entry name" value="Ig-like_fold"/>
</dbReference>
<gene>
    <name evidence="6" type="primary">LOC123614706</name>
</gene>
<keyword evidence="2" id="KW-0391">Immunity</keyword>
<evidence type="ECO:0000256" key="1">
    <source>
        <dbReference type="ARBA" id="ARBA00022729"/>
    </source>
</evidence>
<evidence type="ECO:0000259" key="4">
    <source>
        <dbReference type="SMART" id="SM00406"/>
    </source>
</evidence>
<dbReference type="InterPro" id="IPR013106">
    <property type="entry name" value="Ig_V-set"/>
</dbReference>
<dbReference type="InterPro" id="IPR050413">
    <property type="entry name" value="TCR_beta_variable"/>
</dbReference>
<keyword evidence="1 3" id="KW-0732">Signal</keyword>
<dbReference type="SMART" id="SM00406">
    <property type="entry name" value="IGv"/>
    <property type="match status" value="1"/>
</dbReference>
<evidence type="ECO:0000256" key="2">
    <source>
        <dbReference type="ARBA" id="ARBA00022859"/>
    </source>
</evidence>
<dbReference type="Pfam" id="PF07686">
    <property type="entry name" value="V-set"/>
    <property type="match status" value="1"/>
</dbReference>
<dbReference type="GO" id="GO:0002376">
    <property type="term" value="P:immune system process"/>
    <property type="evidence" value="ECO:0007669"/>
    <property type="project" value="UniProtKB-KW"/>
</dbReference>
<organism evidence="6">
    <name type="scientific">Camelus bactrianus</name>
    <name type="common">Bactrian camel</name>
    <dbReference type="NCBI Taxonomy" id="9837"/>
    <lineage>
        <taxon>Eukaryota</taxon>
        <taxon>Metazoa</taxon>
        <taxon>Chordata</taxon>
        <taxon>Craniata</taxon>
        <taxon>Vertebrata</taxon>
        <taxon>Euteleostomi</taxon>
        <taxon>Mammalia</taxon>
        <taxon>Eutheria</taxon>
        <taxon>Laurasiatheria</taxon>
        <taxon>Artiodactyla</taxon>
        <taxon>Tylopoda</taxon>
        <taxon>Camelidae</taxon>
        <taxon>Camelus</taxon>
    </lineage>
</organism>
<dbReference type="PANTHER" id="PTHR23268">
    <property type="entry name" value="T-CELL RECEPTOR BETA CHAIN"/>
    <property type="match status" value="1"/>
</dbReference>
<dbReference type="InterPro" id="IPR036179">
    <property type="entry name" value="Ig-like_dom_sf"/>
</dbReference>
<reference evidence="6" key="1">
    <citation type="submission" date="2025-08" db="UniProtKB">
        <authorList>
            <consortium name="RefSeq"/>
        </authorList>
    </citation>
    <scope>IDENTIFICATION</scope>
    <source>
        <tissue evidence="6">Blood</tissue>
    </source>
</reference>
<feature type="signal peptide" evidence="3">
    <location>
        <begin position="1"/>
        <end position="33"/>
    </location>
</feature>
<dbReference type="InterPro" id="IPR003599">
    <property type="entry name" value="Ig_sub"/>
</dbReference>
<sequence length="232" mass="25843">MPHWERPQPGLDPAMHSRLFCWVIFGLLGVGHTELGVSQSPRHYVTAMGQNVTLRCDPIPGHLYLSWYRQTPGKGMEFLLSFYNKAPSEKADFLKDHFSAEMPNGLYLTLKIQPVQPGDSAMILCASSVTTALQRHFLTFHKLCSFSVLPRLSAALPCLRGGGWVLVQGQGGGLGYSCFPATEKVTTAGQNEQERMPRGSRGINQHELLTVSLMCENRVDFQRLRPEGWLEG</sequence>
<dbReference type="RefSeq" id="XP_045367130.1">
    <property type="nucleotide sequence ID" value="XM_045511174.1"/>
</dbReference>
<dbReference type="Gene3D" id="2.60.40.10">
    <property type="entry name" value="Immunoglobulins"/>
    <property type="match status" value="1"/>
</dbReference>
<evidence type="ECO:0000256" key="3">
    <source>
        <dbReference type="SAM" id="SignalP"/>
    </source>
</evidence>
<feature type="domain" description="Immunoglobulin V-set" evidence="4">
    <location>
        <begin position="51"/>
        <end position="127"/>
    </location>
</feature>
<accession>A0A9W3FUT7</accession>
<feature type="chain" id="PRO_5040959184" evidence="3">
    <location>
        <begin position="34"/>
        <end position="232"/>
    </location>
</feature>
<name>A0A9W3FUT7_CAMBA</name>
<feature type="domain" description="Immunoglobulin" evidence="5">
    <location>
        <begin position="41"/>
        <end position="149"/>
    </location>
</feature>
<evidence type="ECO:0000313" key="6">
    <source>
        <dbReference type="RefSeq" id="XP_045367130.1"/>
    </source>
</evidence>